<evidence type="ECO:0000259" key="10">
    <source>
        <dbReference type="PROSITE" id="PS51194"/>
    </source>
</evidence>
<evidence type="ECO:0000259" key="9">
    <source>
        <dbReference type="PROSITE" id="PS51192"/>
    </source>
</evidence>
<dbReference type="PANTHER" id="PTHR47959">
    <property type="entry name" value="ATP-DEPENDENT RNA HELICASE RHLE-RELATED"/>
    <property type="match status" value="1"/>
</dbReference>
<dbReference type="AlphaFoldDB" id="A0A133KDM2"/>
<evidence type="ECO:0000313" key="12">
    <source>
        <dbReference type="EMBL" id="KWZ77653.1"/>
    </source>
</evidence>
<protein>
    <submittedName>
        <fullName evidence="12">DEAD-box ATP-dependent RNA helicase CshA family protein</fullName>
    </submittedName>
</protein>
<dbReference type="Proteomes" id="UP000070383">
    <property type="component" value="Unassembled WGS sequence"/>
</dbReference>
<keyword evidence="3 7" id="KW-0347">Helicase</keyword>
<evidence type="ECO:0000256" key="4">
    <source>
        <dbReference type="ARBA" id="ARBA00022840"/>
    </source>
</evidence>
<feature type="region of interest" description="Disordered" evidence="8">
    <location>
        <begin position="442"/>
        <end position="472"/>
    </location>
</feature>
<dbReference type="SMART" id="SM00487">
    <property type="entry name" value="DEXDc"/>
    <property type="match status" value="1"/>
</dbReference>
<keyword evidence="13" id="KW-1185">Reference proteome</keyword>
<dbReference type="Pfam" id="PF03880">
    <property type="entry name" value="DbpA"/>
    <property type="match status" value="1"/>
</dbReference>
<sequence>MTAAFFNVIRKGKIMKFNEFNIGEDILQAIDDMGYTNPSPIQEETIQYLLDGRDVIGQAQTGTGKTAAFAIPLVENVEANDITQSLILCPTRELCMQVAREVEKLTKYKKDIKVLALYGGTQIVKQIKSLKRGVEIVVGTPGRLMDLMRRRVLKLDMLKNVILDEADEMFDMGFRDDMKYILDATNPQRQTCFFSATMGKEITEFSKLYQNNPQKIVIKADEVTVEKIDQYYIKLKEAMKEETLTRLLEINNPKLAIVFCNTKRKVDKLVEELTKKSYLVDGLHGDLKQSARDQVMKKFRNKTIQILIATDVAARGLDIDDVDLVINYDLPQLDEYYVHRIGRTARAGKSGVSYSLIAGRDRDRLRAIEKYTKADIKEIPIPSLIQMDRRSENNLIENLSEKLEASPKLDREKAILIRLMEKGYDPFLIAQVLLSEKFSDSNSNHHEKIAGVDTKKEKAKADNKNNKKAKNKSDEKMATLFLNRGKIDNFDKNKIIKALNRLAKVPNNKIGQIRIQKSYSFIDVDKSVVYECIRALNNKKISGKKVKVEESKN</sequence>
<reference evidence="13" key="1">
    <citation type="submission" date="2016-01" db="EMBL/GenBank/DDBJ databases">
        <authorList>
            <person name="Mitreva M."/>
            <person name="Pepin K.H."/>
            <person name="Mihindukulasuriya K.A."/>
            <person name="Fulton R."/>
            <person name="Fronick C."/>
            <person name="O'Laughlin M."/>
            <person name="Miner T."/>
            <person name="Herter B."/>
            <person name="Rosa B.A."/>
            <person name="Cordes M."/>
            <person name="Tomlinson C."/>
            <person name="Wollam A."/>
            <person name="Palsikar V.B."/>
            <person name="Mardis E.R."/>
            <person name="Wilson R.K."/>
        </authorList>
    </citation>
    <scope>NUCLEOTIDE SEQUENCE [LARGE SCALE GENOMIC DNA]</scope>
    <source>
        <strain evidence="13">MJR8151</strain>
    </source>
</reference>
<evidence type="ECO:0000313" key="13">
    <source>
        <dbReference type="Proteomes" id="UP000070383"/>
    </source>
</evidence>
<evidence type="ECO:0000256" key="7">
    <source>
        <dbReference type="RuleBase" id="RU000492"/>
    </source>
</evidence>
<evidence type="ECO:0000256" key="6">
    <source>
        <dbReference type="PROSITE-ProRule" id="PRU00552"/>
    </source>
</evidence>
<dbReference type="InterPro" id="IPR014001">
    <property type="entry name" value="Helicase_ATP-bd"/>
</dbReference>
<evidence type="ECO:0000256" key="8">
    <source>
        <dbReference type="SAM" id="MobiDB-lite"/>
    </source>
</evidence>
<dbReference type="CDD" id="cd18787">
    <property type="entry name" value="SF2_C_DEAD"/>
    <property type="match status" value="1"/>
</dbReference>
<dbReference type="Pfam" id="PF00271">
    <property type="entry name" value="Helicase_C"/>
    <property type="match status" value="1"/>
</dbReference>
<dbReference type="CDD" id="cd12252">
    <property type="entry name" value="RRM_DbpA"/>
    <property type="match status" value="1"/>
</dbReference>
<dbReference type="InterPro" id="IPR001650">
    <property type="entry name" value="Helicase_C-like"/>
</dbReference>
<dbReference type="InterPro" id="IPR044742">
    <property type="entry name" value="DEAD/DEAH_RhlB"/>
</dbReference>
<evidence type="ECO:0000256" key="3">
    <source>
        <dbReference type="ARBA" id="ARBA00022806"/>
    </source>
</evidence>
<keyword evidence="1 7" id="KW-0547">Nucleotide-binding</keyword>
<dbReference type="PROSITE" id="PS51192">
    <property type="entry name" value="HELICASE_ATP_BIND_1"/>
    <property type="match status" value="1"/>
</dbReference>
<dbReference type="InterPro" id="IPR000629">
    <property type="entry name" value="RNA-helicase_DEAD-box_CS"/>
</dbReference>
<name>A0A133KDM2_9FIRM</name>
<feature type="domain" description="Helicase C-terminal" evidence="10">
    <location>
        <begin position="227"/>
        <end position="387"/>
    </location>
</feature>
<keyword evidence="2 7" id="KW-0378">Hydrolase</keyword>
<dbReference type="InterPro" id="IPR012677">
    <property type="entry name" value="Nucleotide-bd_a/b_plait_sf"/>
</dbReference>
<dbReference type="GO" id="GO:0005829">
    <property type="term" value="C:cytosol"/>
    <property type="evidence" value="ECO:0007669"/>
    <property type="project" value="TreeGrafter"/>
</dbReference>
<dbReference type="GO" id="GO:0005524">
    <property type="term" value="F:ATP binding"/>
    <property type="evidence" value="ECO:0007669"/>
    <property type="project" value="UniProtKB-KW"/>
</dbReference>
<evidence type="ECO:0000259" key="11">
    <source>
        <dbReference type="PROSITE" id="PS51195"/>
    </source>
</evidence>
<dbReference type="Gene3D" id="3.40.50.300">
    <property type="entry name" value="P-loop containing nucleotide triphosphate hydrolases"/>
    <property type="match status" value="2"/>
</dbReference>
<evidence type="ECO:0000256" key="2">
    <source>
        <dbReference type="ARBA" id="ARBA00022801"/>
    </source>
</evidence>
<feature type="domain" description="DEAD-box RNA helicase Q" evidence="11">
    <location>
        <begin position="15"/>
        <end position="43"/>
    </location>
</feature>
<feature type="domain" description="Helicase ATP-binding" evidence="9">
    <location>
        <begin position="46"/>
        <end position="216"/>
    </location>
</feature>
<evidence type="ECO:0000256" key="1">
    <source>
        <dbReference type="ARBA" id="ARBA00022741"/>
    </source>
</evidence>
<dbReference type="PANTHER" id="PTHR47959:SF13">
    <property type="entry name" value="ATP-DEPENDENT RNA HELICASE RHLE"/>
    <property type="match status" value="1"/>
</dbReference>
<dbReference type="InterPro" id="IPR050079">
    <property type="entry name" value="DEAD_box_RNA_helicase"/>
</dbReference>
<dbReference type="Pfam" id="PF00270">
    <property type="entry name" value="DEAD"/>
    <property type="match status" value="1"/>
</dbReference>
<dbReference type="CDD" id="cd00268">
    <property type="entry name" value="DEADc"/>
    <property type="match status" value="1"/>
</dbReference>
<comment type="similarity">
    <text evidence="5 7">Belongs to the DEAD box helicase family.</text>
</comment>
<accession>A0A133KDM2</accession>
<gene>
    <name evidence="12" type="ORF">HMPREF3200_01124</name>
</gene>
<evidence type="ECO:0000256" key="5">
    <source>
        <dbReference type="ARBA" id="ARBA00038437"/>
    </source>
</evidence>
<dbReference type="SUPFAM" id="SSF52540">
    <property type="entry name" value="P-loop containing nucleoside triphosphate hydrolases"/>
    <property type="match status" value="1"/>
</dbReference>
<dbReference type="STRING" id="33036.HMPREF3200_01124"/>
<dbReference type="InterPro" id="IPR014014">
    <property type="entry name" value="RNA_helicase_DEAD_Q_motif"/>
</dbReference>
<dbReference type="InterPro" id="IPR011545">
    <property type="entry name" value="DEAD/DEAH_box_helicase_dom"/>
</dbReference>
<dbReference type="PATRIC" id="fig|33036.3.peg.1113"/>
<dbReference type="PROSITE" id="PS51195">
    <property type="entry name" value="Q_MOTIF"/>
    <property type="match status" value="1"/>
</dbReference>
<dbReference type="InterPro" id="IPR027417">
    <property type="entry name" value="P-loop_NTPase"/>
</dbReference>
<feature type="short sequence motif" description="Q motif" evidence="6">
    <location>
        <begin position="15"/>
        <end position="43"/>
    </location>
</feature>
<dbReference type="GO" id="GO:0003724">
    <property type="term" value="F:RNA helicase activity"/>
    <property type="evidence" value="ECO:0007669"/>
    <property type="project" value="InterPro"/>
</dbReference>
<keyword evidence="4 7" id="KW-0067">ATP-binding</keyword>
<dbReference type="GO" id="GO:0016787">
    <property type="term" value="F:hydrolase activity"/>
    <property type="evidence" value="ECO:0007669"/>
    <property type="project" value="UniProtKB-KW"/>
</dbReference>
<dbReference type="EMBL" id="LRPM01000046">
    <property type="protein sequence ID" value="KWZ77653.1"/>
    <property type="molecule type" value="Genomic_DNA"/>
</dbReference>
<comment type="caution">
    <text evidence="12">The sequence shown here is derived from an EMBL/GenBank/DDBJ whole genome shotgun (WGS) entry which is preliminary data.</text>
</comment>
<organism evidence="12 13">
    <name type="scientific">Anaerococcus tetradius</name>
    <dbReference type="NCBI Taxonomy" id="33036"/>
    <lineage>
        <taxon>Bacteria</taxon>
        <taxon>Bacillati</taxon>
        <taxon>Bacillota</taxon>
        <taxon>Tissierellia</taxon>
        <taxon>Tissierellales</taxon>
        <taxon>Peptoniphilaceae</taxon>
        <taxon>Anaerococcus</taxon>
    </lineage>
</organism>
<dbReference type="PROSITE" id="PS00039">
    <property type="entry name" value="DEAD_ATP_HELICASE"/>
    <property type="match status" value="1"/>
</dbReference>
<dbReference type="GO" id="GO:0003676">
    <property type="term" value="F:nucleic acid binding"/>
    <property type="evidence" value="ECO:0007669"/>
    <property type="project" value="InterPro"/>
</dbReference>
<dbReference type="SMART" id="SM00490">
    <property type="entry name" value="HELICc"/>
    <property type="match status" value="1"/>
</dbReference>
<proteinExistence type="inferred from homology"/>
<dbReference type="PROSITE" id="PS51194">
    <property type="entry name" value="HELICASE_CTER"/>
    <property type="match status" value="1"/>
</dbReference>
<dbReference type="Gene3D" id="3.30.70.330">
    <property type="match status" value="1"/>
</dbReference>
<dbReference type="InterPro" id="IPR005580">
    <property type="entry name" value="DbpA/CsdA_RNA-bd_dom"/>
</dbReference>